<name>A0AAV4RNS8_CAEEX</name>
<reference evidence="2 3" key="1">
    <citation type="submission" date="2021-06" db="EMBL/GenBank/DDBJ databases">
        <title>Caerostris extrusa draft genome.</title>
        <authorList>
            <person name="Kono N."/>
            <person name="Arakawa K."/>
        </authorList>
    </citation>
    <scope>NUCLEOTIDE SEQUENCE [LARGE SCALE GENOMIC DNA]</scope>
</reference>
<accession>A0AAV4RNS8</accession>
<dbReference type="Gene3D" id="3.30.710.10">
    <property type="entry name" value="Potassium Channel Kv1.1, Chain A"/>
    <property type="match status" value="1"/>
</dbReference>
<dbReference type="AlphaFoldDB" id="A0AAV4RNS8"/>
<dbReference type="InterPro" id="IPR011333">
    <property type="entry name" value="SKP1/BTB/POZ_sf"/>
</dbReference>
<dbReference type="Proteomes" id="UP001054945">
    <property type="component" value="Unassembled WGS sequence"/>
</dbReference>
<proteinExistence type="predicted"/>
<protein>
    <submittedName>
        <fullName evidence="2">TD and POZ domain-containing protein 1</fullName>
    </submittedName>
</protein>
<dbReference type="PANTHER" id="PTHR24413">
    <property type="entry name" value="SPECKLE-TYPE POZ PROTEIN"/>
    <property type="match status" value="1"/>
</dbReference>
<evidence type="ECO:0000259" key="1">
    <source>
        <dbReference type="Pfam" id="PF00651"/>
    </source>
</evidence>
<dbReference type="SUPFAM" id="SSF54695">
    <property type="entry name" value="POZ domain"/>
    <property type="match status" value="1"/>
</dbReference>
<sequence>MLQFMYTADHRDLRWNSACQLYEAADKYEILSLKKICSSFLVSDLSVTNACELLDLFDMHQDADEKQVVQNFILKRDAEVFNSEEWKRFIETNTKLAADTMVLKYKK</sequence>
<dbReference type="InterPro" id="IPR000210">
    <property type="entry name" value="BTB/POZ_dom"/>
</dbReference>
<dbReference type="Pfam" id="PF00651">
    <property type="entry name" value="BTB"/>
    <property type="match status" value="1"/>
</dbReference>
<organism evidence="2 3">
    <name type="scientific">Caerostris extrusa</name>
    <name type="common">Bark spider</name>
    <name type="synonym">Caerostris bankana</name>
    <dbReference type="NCBI Taxonomy" id="172846"/>
    <lineage>
        <taxon>Eukaryota</taxon>
        <taxon>Metazoa</taxon>
        <taxon>Ecdysozoa</taxon>
        <taxon>Arthropoda</taxon>
        <taxon>Chelicerata</taxon>
        <taxon>Arachnida</taxon>
        <taxon>Araneae</taxon>
        <taxon>Araneomorphae</taxon>
        <taxon>Entelegynae</taxon>
        <taxon>Araneoidea</taxon>
        <taxon>Araneidae</taxon>
        <taxon>Caerostris</taxon>
    </lineage>
</organism>
<feature type="domain" description="BTB" evidence="1">
    <location>
        <begin position="1"/>
        <end position="43"/>
    </location>
</feature>
<evidence type="ECO:0000313" key="2">
    <source>
        <dbReference type="EMBL" id="GIY22127.1"/>
    </source>
</evidence>
<evidence type="ECO:0000313" key="3">
    <source>
        <dbReference type="Proteomes" id="UP001054945"/>
    </source>
</evidence>
<comment type="caution">
    <text evidence="2">The sequence shown here is derived from an EMBL/GenBank/DDBJ whole genome shotgun (WGS) entry which is preliminary data.</text>
</comment>
<dbReference type="Gene3D" id="1.25.40.420">
    <property type="match status" value="1"/>
</dbReference>
<gene>
    <name evidence="2" type="primary">Tdpoz1_19</name>
    <name evidence="2" type="ORF">CEXT_385321</name>
</gene>
<dbReference type="EMBL" id="BPLR01008106">
    <property type="protein sequence ID" value="GIY22127.1"/>
    <property type="molecule type" value="Genomic_DNA"/>
</dbReference>
<keyword evidence="3" id="KW-1185">Reference proteome</keyword>